<reference evidence="1" key="1">
    <citation type="submission" date="2023-10" db="EMBL/GenBank/DDBJ databases">
        <title>Screening of Alkalihalophilus pseudofirmusBZ-TG-HK211 and Its Alleviation of Salt Stress on Rapeseed Growth.</title>
        <authorList>
            <person name="Zhao B."/>
            <person name="Guo T."/>
        </authorList>
    </citation>
    <scope>NUCLEOTIDE SEQUENCE</scope>
    <source>
        <strain evidence="1">BZ-TG-HK211</strain>
    </source>
</reference>
<accession>A0AAJ2KSB4</accession>
<proteinExistence type="predicted"/>
<dbReference type="RefSeq" id="WP_012958030.1">
    <property type="nucleotide sequence ID" value="NZ_CP144224.1"/>
</dbReference>
<evidence type="ECO:0000313" key="2">
    <source>
        <dbReference type="Proteomes" id="UP001285636"/>
    </source>
</evidence>
<dbReference type="Proteomes" id="UP001285636">
    <property type="component" value="Unassembled WGS sequence"/>
</dbReference>
<organism evidence="1 2">
    <name type="scientific">Alkalihalophilus pseudofirmus</name>
    <name type="common">Bacillus pseudofirmus</name>
    <dbReference type="NCBI Taxonomy" id="79885"/>
    <lineage>
        <taxon>Bacteria</taxon>
        <taxon>Bacillati</taxon>
        <taxon>Bacillota</taxon>
        <taxon>Bacilli</taxon>
        <taxon>Bacillales</taxon>
        <taxon>Bacillaceae</taxon>
        <taxon>Alkalihalophilus</taxon>
    </lineage>
</organism>
<dbReference type="EMBL" id="JAWJAY010000001">
    <property type="protein sequence ID" value="MDV2883871.1"/>
    <property type="molecule type" value="Genomic_DNA"/>
</dbReference>
<comment type="caution">
    <text evidence="1">The sequence shown here is derived from an EMBL/GenBank/DDBJ whole genome shotgun (WGS) entry which is preliminary data.</text>
</comment>
<gene>
    <name evidence="1" type="ORF">RYX45_01670</name>
</gene>
<sequence>MLTNIECEVFKQELKKLADEYIKCSNAYIKQAIKHDILQLSSILLQASKLKAHAV</sequence>
<name>A0AAJ2KSB4_ALKPS</name>
<dbReference type="AlphaFoldDB" id="A0AAJ2KSB4"/>
<evidence type="ECO:0000313" key="1">
    <source>
        <dbReference type="EMBL" id="MDV2883871.1"/>
    </source>
</evidence>
<protein>
    <submittedName>
        <fullName evidence="1">Uncharacterized protein</fullName>
    </submittedName>
</protein>